<reference evidence="7 8" key="1">
    <citation type="submission" date="2018-11" db="EMBL/GenBank/DDBJ databases">
        <title>Genomic Encyclopedia of Type Strains, Phase IV (KMG-IV): sequencing the most valuable type-strain genomes for metagenomic binning, comparative biology and taxonomic classification.</title>
        <authorList>
            <person name="Goeker M."/>
        </authorList>
    </citation>
    <scope>NUCLEOTIDE SEQUENCE [LARGE SCALE GENOMIC DNA]</scope>
    <source>
        <strain evidence="7 8">DSM 100316</strain>
    </source>
</reference>
<feature type="domain" description="JmjC" evidence="6">
    <location>
        <begin position="96"/>
        <end position="224"/>
    </location>
</feature>
<dbReference type="PANTHER" id="PTHR13096">
    <property type="entry name" value="MINA53 MYC INDUCED NUCLEAR ANTIGEN"/>
    <property type="match status" value="1"/>
</dbReference>
<name>A0A3N2DXQ6_9GAMM</name>
<keyword evidence="7" id="KW-0689">Ribosomal protein</keyword>
<comment type="cofactor">
    <cofactor evidence="1">
        <name>Fe(2+)</name>
        <dbReference type="ChEBI" id="CHEBI:29033"/>
    </cofactor>
</comment>
<dbReference type="GO" id="GO:0005840">
    <property type="term" value="C:ribosome"/>
    <property type="evidence" value="ECO:0007669"/>
    <property type="project" value="UniProtKB-KW"/>
</dbReference>
<dbReference type="InterPro" id="IPR039994">
    <property type="entry name" value="NO66-like"/>
</dbReference>
<keyword evidence="8" id="KW-1185">Reference proteome</keyword>
<dbReference type="AlphaFoldDB" id="A0A3N2DXQ6"/>
<keyword evidence="2" id="KW-0479">Metal-binding</keyword>
<evidence type="ECO:0000256" key="3">
    <source>
        <dbReference type="ARBA" id="ARBA00022964"/>
    </source>
</evidence>
<dbReference type="GO" id="GO:0046872">
    <property type="term" value="F:metal ion binding"/>
    <property type="evidence" value="ECO:0007669"/>
    <property type="project" value="UniProtKB-KW"/>
</dbReference>
<dbReference type="EMBL" id="RKHR01000003">
    <property type="protein sequence ID" value="ROS04574.1"/>
    <property type="molecule type" value="Genomic_DNA"/>
</dbReference>
<dbReference type="SUPFAM" id="SSF51197">
    <property type="entry name" value="Clavaminate synthase-like"/>
    <property type="match status" value="1"/>
</dbReference>
<keyword evidence="7" id="KW-0687">Ribonucleoprotein</keyword>
<evidence type="ECO:0000256" key="1">
    <source>
        <dbReference type="ARBA" id="ARBA00001954"/>
    </source>
</evidence>
<evidence type="ECO:0000256" key="4">
    <source>
        <dbReference type="ARBA" id="ARBA00023002"/>
    </source>
</evidence>
<dbReference type="Pfam" id="PF20514">
    <property type="entry name" value="WHD_ROXA"/>
    <property type="match status" value="1"/>
</dbReference>
<dbReference type="Proteomes" id="UP000275394">
    <property type="component" value="Unassembled WGS sequence"/>
</dbReference>
<keyword evidence="4" id="KW-0560">Oxidoreductase</keyword>
<proteinExistence type="predicted"/>
<evidence type="ECO:0000256" key="2">
    <source>
        <dbReference type="ARBA" id="ARBA00022723"/>
    </source>
</evidence>
<evidence type="ECO:0000259" key="6">
    <source>
        <dbReference type="PROSITE" id="PS51184"/>
    </source>
</evidence>
<dbReference type="Gene3D" id="2.60.120.650">
    <property type="entry name" value="Cupin"/>
    <property type="match status" value="1"/>
</dbReference>
<sequence>MPLFGNISLEQFMSEYWQKKPLLIKNAFPDWQPLISPDELAGLALEDFIESRILVGNAKFDSWQLEHGPFNEERFANLPKKHWTLLVQGVDQWSEPVADLLEEFRFAPNWRVDDVMISYAVDDASVGPHFDNYDVFLIQGLGKRRWQVGGKCDDNTPLKEHPQLKILADMETENDWILEEGDMLYIPPCYSHWGRAIGESMTYSIGYTTPTNSDIIGHLCNDYLSRCSDKERYTDPELEVTENPGEITEAALDKVKRILLSIADDETQLARAFGEMVTEAKNPDLFSPAEPISQAEMLDLIDSSSMIARNNCSKLSYFNLKDTCLLFVDGQSFDCNTQGSIQIAKQLADSGGLIIEEMYEQLNDEASTKLLIELLANDHIEFIED</sequence>
<keyword evidence="3" id="KW-0223">Dioxygenase</keyword>
<dbReference type="Pfam" id="PF08007">
    <property type="entry name" value="JmjC_2"/>
    <property type="match status" value="1"/>
</dbReference>
<dbReference type="OrthoDB" id="9764016at2"/>
<dbReference type="PROSITE" id="PS51184">
    <property type="entry name" value="JMJC"/>
    <property type="match status" value="1"/>
</dbReference>
<evidence type="ECO:0000313" key="7">
    <source>
        <dbReference type="EMBL" id="ROS04574.1"/>
    </source>
</evidence>
<dbReference type="Gene3D" id="3.40.366.30">
    <property type="entry name" value="50S ribosomal protein L16 arginine hydroxylase, Chain A, Domain 2"/>
    <property type="match status" value="1"/>
</dbReference>
<dbReference type="InterPro" id="IPR046799">
    <property type="entry name" value="ROXA-like_wH"/>
</dbReference>
<dbReference type="InterPro" id="IPR003347">
    <property type="entry name" value="JmjC_dom"/>
</dbReference>
<comment type="caution">
    <text evidence="7">The sequence shown here is derived from an EMBL/GenBank/DDBJ whole genome shotgun (WGS) entry which is preliminary data.</text>
</comment>
<organism evidence="7 8">
    <name type="scientific">Sinobacterium caligoides</name>
    <dbReference type="NCBI Taxonomy" id="933926"/>
    <lineage>
        <taxon>Bacteria</taxon>
        <taxon>Pseudomonadati</taxon>
        <taxon>Pseudomonadota</taxon>
        <taxon>Gammaproteobacteria</taxon>
        <taxon>Cellvibrionales</taxon>
        <taxon>Spongiibacteraceae</taxon>
        <taxon>Sinobacterium</taxon>
    </lineage>
</organism>
<evidence type="ECO:0000313" key="8">
    <source>
        <dbReference type="Proteomes" id="UP000275394"/>
    </source>
</evidence>
<gene>
    <name evidence="7" type="ORF">EDC56_0080</name>
</gene>
<evidence type="ECO:0000256" key="5">
    <source>
        <dbReference type="ARBA" id="ARBA00023004"/>
    </source>
</evidence>
<keyword evidence="5" id="KW-0408">Iron</keyword>
<accession>A0A3N2DXQ6</accession>
<protein>
    <submittedName>
        <fullName evidence="7">50S ribosomal protein L16 3-hydroxylase</fullName>
    </submittedName>
</protein>
<dbReference type="SMART" id="SM00558">
    <property type="entry name" value="JmjC"/>
    <property type="match status" value="1"/>
</dbReference>
<dbReference type="PANTHER" id="PTHR13096:SF8">
    <property type="entry name" value="RIBOSOMAL OXYGENASE 1"/>
    <property type="match status" value="1"/>
</dbReference>
<dbReference type="GO" id="GO:0016706">
    <property type="term" value="F:2-oxoglutarate-dependent dioxygenase activity"/>
    <property type="evidence" value="ECO:0007669"/>
    <property type="project" value="TreeGrafter"/>
</dbReference>